<keyword evidence="1" id="KW-1133">Transmembrane helix</keyword>
<keyword evidence="1" id="KW-0472">Membrane</keyword>
<dbReference type="RefSeq" id="WP_377945794.1">
    <property type="nucleotide sequence ID" value="NZ_JBHUCX010000099.1"/>
</dbReference>
<sequence length="165" mass="18651">MPYFVLVSIVLALLTKRNLATLLELRFKYWYLILGGLACQIGLNAVHFDGTTSARWLLDLFFGCVLLGIFLNRHIKGMNLILFGALLNFFVIVFHHGTMPVLGSLVNEMHLSKLGSRHSIASTSWGWWLADWIPVPPFIMSPGDILVGSGVIRFVLLNARRRREE</sequence>
<feature type="transmembrane region" description="Helical" evidence="1">
    <location>
        <begin position="81"/>
        <end position="102"/>
    </location>
</feature>
<comment type="caution">
    <text evidence="2">The sequence shown here is derived from an EMBL/GenBank/DDBJ whole genome shotgun (WGS) entry which is preliminary data.</text>
</comment>
<evidence type="ECO:0000256" key="1">
    <source>
        <dbReference type="SAM" id="Phobius"/>
    </source>
</evidence>
<evidence type="ECO:0000313" key="2">
    <source>
        <dbReference type="EMBL" id="MFD1677871.1"/>
    </source>
</evidence>
<protein>
    <submittedName>
        <fullName evidence="2">DUF5317 family protein</fullName>
    </submittedName>
</protein>
<dbReference type="InterPro" id="IPR035168">
    <property type="entry name" value="DUF5317"/>
</dbReference>
<dbReference type="Pfam" id="PF17248">
    <property type="entry name" value="DUF5317"/>
    <property type="match status" value="1"/>
</dbReference>
<keyword evidence="3" id="KW-1185">Reference proteome</keyword>
<dbReference type="Proteomes" id="UP001597079">
    <property type="component" value="Unassembled WGS sequence"/>
</dbReference>
<dbReference type="EMBL" id="JBHUCX010000099">
    <property type="protein sequence ID" value="MFD1677871.1"/>
    <property type="molecule type" value="Genomic_DNA"/>
</dbReference>
<proteinExistence type="predicted"/>
<gene>
    <name evidence="2" type="ORF">ACFSB2_24715</name>
</gene>
<name>A0ABW4JPP5_9BACL</name>
<reference evidence="3" key="1">
    <citation type="journal article" date="2019" name="Int. J. Syst. Evol. Microbiol.">
        <title>The Global Catalogue of Microorganisms (GCM) 10K type strain sequencing project: providing services to taxonomists for standard genome sequencing and annotation.</title>
        <authorList>
            <consortium name="The Broad Institute Genomics Platform"/>
            <consortium name="The Broad Institute Genome Sequencing Center for Infectious Disease"/>
            <person name="Wu L."/>
            <person name="Ma J."/>
        </authorList>
    </citation>
    <scope>NUCLEOTIDE SEQUENCE [LARGE SCALE GENOMIC DNA]</scope>
    <source>
        <strain evidence="3">CGMCC 1.12286</strain>
    </source>
</reference>
<accession>A0ABW4JPP5</accession>
<keyword evidence="1" id="KW-0812">Transmembrane</keyword>
<feature type="transmembrane region" description="Helical" evidence="1">
    <location>
        <begin position="139"/>
        <end position="159"/>
    </location>
</feature>
<feature type="transmembrane region" description="Helical" evidence="1">
    <location>
        <begin position="56"/>
        <end position="75"/>
    </location>
</feature>
<organism evidence="2 3">
    <name type="scientific">Alicyclobacillus fodiniaquatilis</name>
    <dbReference type="NCBI Taxonomy" id="1661150"/>
    <lineage>
        <taxon>Bacteria</taxon>
        <taxon>Bacillati</taxon>
        <taxon>Bacillota</taxon>
        <taxon>Bacilli</taxon>
        <taxon>Bacillales</taxon>
        <taxon>Alicyclobacillaceae</taxon>
        <taxon>Alicyclobacillus</taxon>
    </lineage>
</organism>
<evidence type="ECO:0000313" key="3">
    <source>
        <dbReference type="Proteomes" id="UP001597079"/>
    </source>
</evidence>
<feature type="transmembrane region" description="Helical" evidence="1">
    <location>
        <begin position="29"/>
        <end position="49"/>
    </location>
</feature>